<organism evidence="2 3">
    <name type="scientific">Hibiscus sabdariffa</name>
    <name type="common">roselle</name>
    <dbReference type="NCBI Taxonomy" id="183260"/>
    <lineage>
        <taxon>Eukaryota</taxon>
        <taxon>Viridiplantae</taxon>
        <taxon>Streptophyta</taxon>
        <taxon>Embryophyta</taxon>
        <taxon>Tracheophyta</taxon>
        <taxon>Spermatophyta</taxon>
        <taxon>Magnoliopsida</taxon>
        <taxon>eudicotyledons</taxon>
        <taxon>Gunneridae</taxon>
        <taxon>Pentapetalae</taxon>
        <taxon>rosids</taxon>
        <taxon>malvids</taxon>
        <taxon>Malvales</taxon>
        <taxon>Malvaceae</taxon>
        <taxon>Malvoideae</taxon>
        <taxon>Hibiscus</taxon>
    </lineage>
</organism>
<evidence type="ECO:0000313" key="3">
    <source>
        <dbReference type="Proteomes" id="UP001396334"/>
    </source>
</evidence>
<comment type="caution">
    <text evidence="2">The sequence shown here is derived from an EMBL/GenBank/DDBJ whole genome shotgun (WGS) entry which is preliminary data.</text>
</comment>
<protein>
    <submittedName>
        <fullName evidence="2">Uncharacterized protein</fullName>
    </submittedName>
</protein>
<proteinExistence type="predicted"/>
<keyword evidence="3" id="KW-1185">Reference proteome</keyword>
<evidence type="ECO:0000256" key="1">
    <source>
        <dbReference type="SAM" id="MobiDB-lite"/>
    </source>
</evidence>
<name>A0ABR2SMI4_9ROSI</name>
<sequence length="101" mass="11496">MRNERQPKRSQHRQPPANHKAKIRQKLQSNSIRNQINQRLCGSTPQTPASTQAGNCAQAKVSPFNIPSKQDSIHIQKTKICNINLRISTTRNVMMAKRGWP</sequence>
<reference evidence="2 3" key="1">
    <citation type="journal article" date="2024" name="G3 (Bethesda)">
        <title>Genome assembly of Hibiscus sabdariffa L. provides insights into metabolisms of medicinal natural products.</title>
        <authorList>
            <person name="Kim T."/>
        </authorList>
    </citation>
    <scope>NUCLEOTIDE SEQUENCE [LARGE SCALE GENOMIC DNA]</scope>
    <source>
        <strain evidence="2">TK-2024</strain>
        <tissue evidence="2">Old leaves</tissue>
    </source>
</reference>
<evidence type="ECO:0000313" key="2">
    <source>
        <dbReference type="EMBL" id="KAK9026430.1"/>
    </source>
</evidence>
<gene>
    <name evidence="2" type="ORF">V6N11_039269</name>
</gene>
<dbReference type="Proteomes" id="UP001396334">
    <property type="component" value="Unassembled WGS sequence"/>
</dbReference>
<accession>A0ABR2SMI4</accession>
<dbReference type="EMBL" id="JBBPBN010000013">
    <property type="protein sequence ID" value="KAK9026430.1"/>
    <property type="molecule type" value="Genomic_DNA"/>
</dbReference>
<feature type="compositionally biased region" description="Polar residues" evidence="1">
    <location>
        <begin position="26"/>
        <end position="55"/>
    </location>
</feature>
<feature type="region of interest" description="Disordered" evidence="1">
    <location>
        <begin position="1"/>
        <end position="56"/>
    </location>
</feature>